<reference evidence="3 4" key="1">
    <citation type="submission" date="2019-09" db="EMBL/GenBank/DDBJ databases">
        <title>A chromosome-level genome assembly of the Chinese tupelo Nyssa sinensis.</title>
        <authorList>
            <person name="Yang X."/>
            <person name="Kang M."/>
            <person name="Yang Y."/>
            <person name="Xiong H."/>
            <person name="Wang M."/>
            <person name="Zhang Z."/>
            <person name="Wang Z."/>
            <person name="Wu H."/>
            <person name="Ma T."/>
            <person name="Liu J."/>
            <person name="Xi Z."/>
        </authorList>
    </citation>
    <scope>NUCLEOTIDE SEQUENCE [LARGE SCALE GENOMIC DNA]</scope>
    <source>
        <strain evidence="3">J267</strain>
        <tissue evidence="3">Leaf</tissue>
    </source>
</reference>
<feature type="repeat" description="PPR" evidence="2">
    <location>
        <begin position="304"/>
        <end position="338"/>
    </location>
</feature>
<dbReference type="InterPro" id="IPR011990">
    <property type="entry name" value="TPR-like_helical_dom_sf"/>
</dbReference>
<dbReference type="GO" id="GO:0009451">
    <property type="term" value="P:RNA modification"/>
    <property type="evidence" value="ECO:0007669"/>
    <property type="project" value="InterPro"/>
</dbReference>
<protein>
    <recommendedName>
        <fullName evidence="5">DYW domain-containing protein</fullName>
    </recommendedName>
</protein>
<evidence type="ECO:0000256" key="2">
    <source>
        <dbReference type="PROSITE-ProRule" id="PRU00708"/>
    </source>
</evidence>
<dbReference type="AlphaFoldDB" id="A0A5J4ZKT9"/>
<proteinExistence type="predicted"/>
<dbReference type="InterPro" id="IPR046848">
    <property type="entry name" value="E_motif"/>
</dbReference>
<dbReference type="InterPro" id="IPR046960">
    <property type="entry name" value="PPR_At4g14850-like_plant"/>
</dbReference>
<evidence type="ECO:0008006" key="5">
    <source>
        <dbReference type="Google" id="ProtNLM"/>
    </source>
</evidence>
<dbReference type="NCBIfam" id="TIGR00756">
    <property type="entry name" value="PPR"/>
    <property type="match status" value="5"/>
</dbReference>
<dbReference type="FunFam" id="1.25.40.10:FF:002159">
    <property type="entry name" value="Pentatricopeptide repeat-containing protein"/>
    <property type="match status" value="1"/>
</dbReference>
<dbReference type="FunFam" id="1.25.40.10:FF:000343">
    <property type="entry name" value="Pentatricopeptide repeat-containing protein At3g58590"/>
    <property type="match status" value="2"/>
</dbReference>
<dbReference type="InterPro" id="IPR002885">
    <property type="entry name" value="PPR_rpt"/>
</dbReference>
<dbReference type="Pfam" id="PF20431">
    <property type="entry name" value="E_motif"/>
    <property type="match status" value="1"/>
</dbReference>
<keyword evidence="1" id="KW-0677">Repeat</keyword>
<dbReference type="EMBL" id="CM018050">
    <property type="protein sequence ID" value="KAA8518198.1"/>
    <property type="molecule type" value="Genomic_DNA"/>
</dbReference>
<dbReference type="Pfam" id="PF01535">
    <property type="entry name" value="PPR"/>
    <property type="match status" value="4"/>
</dbReference>
<dbReference type="PROSITE" id="PS51375">
    <property type="entry name" value="PPR"/>
    <property type="match status" value="4"/>
</dbReference>
<evidence type="ECO:0000313" key="4">
    <source>
        <dbReference type="Proteomes" id="UP000325577"/>
    </source>
</evidence>
<feature type="repeat" description="PPR" evidence="2">
    <location>
        <begin position="233"/>
        <end position="267"/>
    </location>
</feature>
<dbReference type="PANTHER" id="PTHR47926">
    <property type="entry name" value="PENTATRICOPEPTIDE REPEAT-CONTAINING PROTEIN"/>
    <property type="match status" value="1"/>
</dbReference>
<dbReference type="Gene3D" id="1.25.40.10">
    <property type="entry name" value="Tetratricopeptide repeat domain"/>
    <property type="match status" value="6"/>
</dbReference>
<dbReference type="OrthoDB" id="1917369at2759"/>
<dbReference type="Proteomes" id="UP000325577">
    <property type="component" value="Linkage Group LG7"/>
</dbReference>
<accession>A0A5J4ZKT9</accession>
<dbReference type="FunFam" id="1.25.40.10:FF:000090">
    <property type="entry name" value="Pentatricopeptide repeat-containing protein, chloroplastic"/>
    <property type="match status" value="1"/>
</dbReference>
<feature type="repeat" description="PPR" evidence="2">
    <location>
        <begin position="517"/>
        <end position="551"/>
    </location>
</feature>
<dbReference type="GO" id="GO:0003723">
    <property type="term" value="F:RNA binding"/>
    <property type="evidence" value="ECO:0007669"/>
    <property type="project" value="InterPro"/>
</dbReference>
<dbReference type="Pfam" id="PF13041">
    <property type="entry name" value="PPR_2"/>
    <property type="match status" value="3"/>
</dbReference>
<dbReference type="PANTHER" id="PTHR47926:SF347">
    <property type="entry name" value="PENTATRICOPEPTIDE REPEAT-CONTAINING PROTEIN"/>
    <property type="match status" value="1"/>
</dbReference>
<sequence>MYAFCPATLFPCPSTPQNAVPPLKTKPPNNSFKSSCKLFYNKQDSNLITTQLSVNSRLSACDQTSLLDDWPQLLQISIGSRDLIVAQAIHGYLVKSGYQNDAFRGNNLINMYAKFSRLDDAQLVFDKMLDRNTITWTSLINGYSQSNDVESVFRIAHDMHRLQEEFNEHTCSVILRACELPEDWIRGEQIHGFVIKKGFCEDVVVATSLISMYSRSGYLGDAVKLFNDLTYKDIRCFNFMISEHGKMGHGKKAICLFHDLLSLGLEPNDYTFTNLISACNGDNGMRRVGRQLHGCASKHGLMGETSVGNAMITLYGKHGMVEEAESVFHAMDERNLVSWTALLSVYVKNGCGEKALGGFLDMFDLGIYIDSSCLATVLDGCSECKNLGLGLQIHGFVIKLGFLSDINVGTALIDLYAKCRNLQSARLVFNGLSVMNTTSFNAILVGFTERDGGDEDFMVLFSQLRLAGIKPDSVTFAQLLTLAADQACLGNAVITMYAKCGSIEDAYQVFSGMRDHDTISWNAMVSAYALHGQGEEAVMLFEEMIEEGFIPDEITIVGVLQACCYSGLWDHGLCLFNEMEVKYGIQPVFEHCACVVGLLGRAGHFAEAMDFINKSPFSDSPLLWRTLVHACKIGGDLSFGKIASQHLLDLSPKEAGSYMVVSNMYAGGGMLDEAARVRTIMNDLKIRKEAGCSWIEIDKKTHLFVASSKDHPKSRDIYAKLELLKVEMKQICDDGTDFQLILESV</sequence>
<evidence type="ECO:0000256" key="1">
    <source>
        <dbReference type="ARBA" id="ARBA00022737"/>
    </source>
</evidence>
<name>A0A5J4ZKT9_9ASTE</name>
<evidence type="ECO:0000313" key="3">
    <source>
        <dbReference type="EMBL" id="KAA8518198.1"/>
    </source>
</evidence>
<gene>
    <name evidence="3" type="ORF">F0562_015672</name>
</gene>
<feature type="repeat" description="PPR" evidence="2">
    <location>
        <begin position="132"/>
        <end position="166"/>
    </location>
</feature>
<keyword evidence="4" id="KW-1185">Reference proteome</keyword>
<organism evidence="3 4">
    <name type="scientific">Nyssa sinensis</name>
    <dbReference type="NCBI Taxonomy" id="561372"/>
    <lineage>
        <taxon>Eukaryota</taxon>
        <taxon>Viridiplantae</taxon>
        <taxon>Streptophyta</taxon>
        <taxon>Embryophyta</taxon>
        <taxon>Tracheophyta</taxon>
        <taxon>Spermatophyta</taxon>
        <taxon>Magnoliopsida</taxon>
        <taxon>eudicotyledons</taxon>
        <taxon>Gunneridae</taxon>
        <taxon>Pentapetalae</taxon>
        <taxon>asterids</taxon>
        <taxon>Cornales</taxon>
        <taxon>Nyssaceae</taxon>
        <taxon>Nyssa</taxon>
    </lineage>
</organism>